<reference evidence="1 2" key="1">
    <citation type="submission" date="2014-03" db="EMBL/GenBank/DDBJ databases">
        <title>Bradyrhizobium valentinum sp. nov., isolated from effective nodules of Lupinus mariae-josephae, a lupine endemic of basic-lime soils in Eastern Spain.</title>
        <authorList>
            <person name="Duran D."/>
            <person name="Rey L."/>
            <person name="Navarro A."/>
            <person name="Busquets A."/>
            <person name="Imperial J."/>
            <person name="Ruiz-Argueso T."/>
        </authorList>
    </citation>
    <scope>NUCLEOTIDE SEQUENCE [LARGE SCALE GENOMIC DNA]</scope>
    <source>
        <strain evidence="1 2">PAC68</strain>
    </source>
</reference>
<organism evidence="1 2">
    <name type="scientific">Bradyrhizobium jicamae</name>
    <dbReference type="NCBI Taxonomy" id="280332"/>
    <lineage>
        <taxon>Bacteria</taxon>
        <taxon>Pseudomonadati</taxon>
        <taxon>Pseudomonadota</taxon>
        <taxon>Alphaproteobacteria</taxon>
        <taxon>Hyphomicrobiales</taxon>
        <taxon>Nitrobacteraceae</taxon>
        <taxon>Bradyrhizobium</taxon>
    </lineage>
</organism>
<evidence type="ECO:0008006" key="3">
    <source>
        <dbReference type="Google" id="ProtNLM"/>
    </source>
</evidence>
<name>A0A0R3L969_9BRAD</name>
<comment type="caution">
    <text evidence="1">The sequence shown here is derived from an EMBL/GenBank/DDBJ whole genome shotgun (WGS) entry which is preliminary data.</text>
</comment>
<sequence length="65" mass="7276">MATRHRLIISLQRSNARAQRIAQPRLQKFEAVDQNSDGILDADSAYLADTAQIGVWPSRQTNPTI</sequence>
<proteinExistence type="predicted"/>
<gene>
    <name evidence="1" type="ORF">CQ12_18640</name>
</gene>
<dbReference type="AlphaFoldDB" id="A0A0R3L969"/>
<evidence type="ECO:0000313" key="1">
    <source>
        <dbReference type="EMBL" id="KRR02237.1"/>
    </source>
</evidence>
<dbReference type="Proteomes" id="UP000050863">
    <property type="component" value="Unassembled WGS sequence"/>
</dbReference>
<evidence type="ECO:0000313" key="2">
    <source>
        <dbReference type="Proteomes" id="UP000050863"/>
    </source>
</evidence>
<keyword evidence="2" id="KW-1185">Reference proteome</keyword>
<accession>A0A0R3L969</accession>
<dbReference type="EMBL" id="LLXZ01000159">
    <property type="protein sequence ID" value="KRR02237.1"/>
    <property type="molecule type" value="Genomic_DNA"/>
</dbReference>
<protein>
    <recommendedName>
        <fullName evidence="3">EF-hand domain-containing protein</fullName>
    </recommendedName>
</protein>